<dbReference type="EMBL" id="SDRB02011061">
    <property type="protein sequence ID" value="THG03068.1"/>
    <property type="molecule type" value="Genomic_DNA"/>
</dbReference>
<comment type="caution">
    <text evidence="1">The sequence shown here is derived from an EMBL/GenBank/DDBJ whole genome shotgun (WGS) entry which is preliminary data.</text>
</comment>
<keyword evidence="2" id="KW-1185">Reference proteome</keyword>
<proteinExistence type="predicted"/>
<dbReference type="PANTHER" id="PTHR33237:SF46">
    <property type="entry name" value="OS01G0606100 PROTEIN"/>
    <property type="match status" value="1"/>
</dbReference>
<protein>
    <submittedName>
        <fullName evidence="1">Uncharacterized protein</fullName>
    </submittedName>
</protein>
<organism evidence="1 2">
    <name type="scientific">Camellia sinensis var. sinensis</name>
    <name type="common">China tea</name>
    <dbReference type="NCBI Taxonomy" id="542762"/>
    <lineage>
        <taxon>Eukaryota</taxon>
        <taxon>Viridiplantae</taxon>
        <taxon>Streptophyta</taxon>
        <taxon>Embryophyta</taxon>
        <taxon>Tracheophyta</taxon>
        <taxon>Spermatophyta</taxon>
        <taxon>Magnoliopsida</taxon>
        <taxon>eudicotyledons</taxon>
        <taxon>Gunneridae</taxon>
        <taxon>Pentapetalae</taxon>
        <taxon>asterids</taxon>
        <taxon>Ericales</taxon>
        <taxon>Theaceae</taxon>
        <taxon>Camellia</taxon>
    </lineage>
</organism>
<dbReference type="Proteomes" id="UP000306102">
    <property type="component" value="Unassembled WGS sequence"/>
</dbReference>
<dbReference type="AlphaFoldDB" id="A0A4S4DJM4"/>
<dbReference type="PANTHER" id="PTHR33237">
    <property type="entry name" value="F2P16.13 PROTEIN-RELATED"/>
    <property type="match status" value="1"/>
</dbReference>
<sequence length="145" mass="16321">MARTFTKPPSFTGSQKRLATGLLESVTSLWVLCAKRAIRISRKLRVENSTGSPRSPKQLLVTISNKAIQFRLRKKRSCSAAAEEFEIEAGDGELWQRTILMGDKCQPLDFSGVIYYDNNGNQLSELPLRSPRLSPLPSYVYAKRD</sequence>
<dbReference type="STRING" id="542762.A0A4S4DJM4"/>
<evidence type="ECO:0000313" key="2">
    <source>
        <dbReference type="Proteomes" id="UP000306102"/>
    </source>
</evidence>
<name>A0A4S4DJM4_CAMSN</name>
<evidence type="ECO:0000313" key="1">
    <source>
        <dbReference type="EMBL" id="THG03068.1"/>
    </source>
</evidence>
<gene>
    <name evidence="1" type="ORF">TEA_010742</name>
</gene>
<accession>A0A4S4DJM4</accession>
<reference evidence="1 2" key="1">
    <citation type="journal article" date="2018" name="Proc. Natl. Acad. Sci. U.S.A.">
        <title>Draft genome sequence of Camellia sinensis var. sinensis provides insights into the evolution of the tea genome and tea quality.</title>
        <authorList>
            <person name="Wei C."/>
            <person name="Yang H."/>
            <person name="Wang S."/>
            <person name="Zhao J."/>
            <person name="Liu C."/>
            <person name="Gao L."/>
            <person name="Xia E."/>
            <person name="Lu Y."/>
            <person name="Tai Y."/>
            <person name="She G."/>
            <person name="Sun J."/>
            <person name="Cao H."/>
            <person name="Tong W."/>
            <person name="Gao Q."/>
            <person name="Li Y."/>
            <person name="Deng W."/>
            <person name="Jiang X."/>
            <person name="Wang W."/>
            <person name="Chen Q."/>
            <person name="Zhang S."/>
            <person name="Li H."/>
            <person name="Wu J."/>
            <person name="Wang P."/>
            <person name="Li P."/>
            <person name="Shi C."/>
            <person name="Zheng F."/>
            <person name="Jian J."/>
            <person name="Huang B."/>
            <person name="Shan D."/>
            <person name="Shi M."/>
            <person name="Fang C."/>
            <person name="Yue Y."/>
            <person name="Li F."/>
            <person name="Li D."/>
            <person name="Wei S."/>
            <person name="Han B."/>
            <person name="Jiang C."/>
            <person name="Yin Y."/>
            <person name="Xia T."/>
            <person name="Zhang Z."/>
            <person name="Bennetzen J.L."/>
            <person name="Zhao S."/>
            <person name="Wan X."/>
        </authorList>
    </citation>
    <scope>NUCLEOTIDE SEQUENCE [LARGE SCALE GENOMIC DNA]</scope>
    <source>
        <strain evidence="2">cv. Shuchazao</strain>
        <tissue evidence="1">Leaf</tissue>
    </source>
</reference>